<evidence type="ECO:0000256" key="1">
    <source>
        <dbReference type="ARBA" id="ARBA00000085"/>
    </source>
</evidence>
<evidence type="ECO:0000256" key="2">
    <source>
        <dbReference type="ARBA" id="ARBA00012438"/>
    </source>
</evidence>
<keyword evidence="4" id="KW-0808">Transferase</keyword>
<protein>
    <recommendedName>
        <fullName evidence="2">histidine kinase</fullName>
        <ecNumber evidence="2">2.7.13.3</ecNumber>
    </recommendedName>
</protein>
<organism evidence="9 10">
    <name type="scientific">Croceitalea marina</name>
    <dbReference type="NCBI Taxonomy" id="1775166"/>
    <lineage>
        <taxon>Bacteria</taxon>
        <taxon>Pseudomonadati</taxon>
        <taxon>Bacteroidota</taxon>
        <taxon>Flavobacteriia</taxon>
        <taxon>Flavobacteriales</taxon>
        <taxon>Flavobacteriaceae</taxon>
        <taxon>Croceitalea</taxon>
    </lineage>
</organism>
<feature type="domain" description="Histidine kinase" evidence="6">
    <location>
        <begin position="514"/>
        <end position="726"/>
    </location>
</feature>
<dbReference type="SUPFAM" id="SSF55785">
    <property type="entry name" value="PYP-like sensor domain (PAS domain)"/>
    <property type="match status" value="4"/>
</dbReference>
<dbReference type="Pfam" id="PF08447">
    <property type="entry name" value="PAS_3"/>
    <property type="match status" value="2"/>
</dbReference>
<evidence type="ECO:0000259" key="8">
    <source>
        <dbReference type="PROSITE" id="PS50113"/>
    </source>
</evidence>
<comment type="caution">
    <text evidence="9">The sequence shown here is derived from an EMBL/GenBank/DDBJ whole genome shotgun (WGS) entry which is preliminary data.</text>
</comment>
<dbReference type="InterPro" id="IPR001610">
    <property type="entry name" value="PAC"/>
</dbReference>
<dbReference type="PANTHER" id="PTHR43304">
    <property type="entry name" value="PHYTOCHROME-LIKE PROTEIN CPH1"/>
    <property type="match status" value="1"/>
</dbReference>
<dbReference type="NCBIfam" id="TIGR00229">
    <property type="entry name" value="sensory_box"/>
    <property type="match status" value="2"/>
</dbReference>
<comment type="catalytic activity">
    <reaction evidence="1">
        <text>ATP + protein L-histidine = ADP + protein N-phospho-L-histidine.</text>
        <dbReference type="EC" id="2.7.13.3"/>
    </reaction>
</comment>
<dbReference type="InterPro" id="IPR035965">
    <property type="entry name" value="PAS-like_dom_sf"/>
</dbReference>
<keyword evidence="3" id="KW-0597">Phosphoprotein</keyword>
<dbReference type="SUPFAM" id="SSF55874">
    <property type="entry name" value="ATPase domain of HSP90 chaperone/DNA topoisomerase II/histidine kinase"/>
    <property type="match status" value="1"/>
</dbReference>
<evidence type="ECO:0000256" key="3">
    <source>
        <dbReference type="ARBA" id="ARBA00022553"/>
    </source>
</evidence>
<dbReference type="EMBL" id="JBHULB010000007">
    <property type="protein sequence ID" value="MFD2586582.1"/>
    <property type="molecule type" value="Genomic_DNA"/>
</dbReference>
<feature type="domain" description="PAS" evidence="7">
    <location>
        <begin position="242"/>
        <end position="314"/>
    </location>
</feature>
<evidence type="ECO:0000256" key="4">
    <source>
        <dbReference type="ARBA" id="ARBA00022679"/>
    </source>
</evidence>
<dbReference type="InterPro" id="IPR036890">
    <property type="entry name" value="HATPase_C_sf"/>
</dbReference>
<evidence type="ECO:0000256" key="5">
    <source>
        <dbReference type="ARBA" id="ARBA00022777"/>
    </source>
</evidence>
<dbReference type="PROSITE" id="PS50112">
    <property type="entry name" value="PAS"/>
    <property type="match status" value="2"/>
</dbReference>
<dbReference type="Proteomes" id="UP001597526">
    <property type="component" value="Unassembled WGS sequence"/>
</dbReference>
<accession>A0ABW5MTE4</accession>
<keyword evidence="10" id="KW-1185">Reference proteome</keyword>
<gene>
    <name evidence="9" type="ORF">ACFSQJ_06550</name>
</gene>
<dbReference type="PROSITE" id="PS50113">
    <property type="entry name" value="PAC"/>
    <property type="match status" value="2"/>
</dbReference>
<dbReference type="Pfam" id="PF02518">
    <property type="entry name" value="HATPase_c"/>
    <property type="match status" value="1"/>
</dbReference>
<sequence length="726" mass="83173">MDTNFSILTKIPLAIAILDQENIFIECSDQWTEQFNKKRSDLIGYNFLQVFSWGSSELATILNAKLKREALISGSEQIIKNKKKLWFDWKVQSLIHNKVKYKYLTLKDVTRAKKLDDLIDKTGKVARIGYWEIELESKTLIWSDITKEIHETTKDYKPTLEEGINFYKEGEHRDHISKLVNSAITTGEPWDTELIIVTVNGKEIWVRAKGEVERIDGEPVRIFGTFQDINEKKRAELKFNETSERLALATKEAKIGIWQYNVAENQLIWDDNMFTLYGIKREDFLGAVDAWEKSIHPDDKERGKKELEMAISGEQEFDTTFRIIKPNGNIIHIKALATVKRDNEGNPLTMLGTNWDVTDLKTTQLQLQRSEESFVGAFENSSIGMALVGLDGRWMQVNTSLCESLGYSKEELLKLSFKEITHTEDLEKGMDEMYDLVKGKKESFQLNKRYIHKKGHAIHAFLTVTRVGNIDGKTSHFIAQVADLTQMVINKEKLRDVLKLTREQNQSLLNFAHIVAHNLRSHSGNITMLSDFLRKEKASKEIVELTTMLKSASEGLAETISHLNDVVQVRTTTEEKMTPTGLEKCILGTIRNIEAQINELNPLLKINVKKEHLVNVVPAYLDSIFLNLFTNALKYCSNKRRLEIEVTSKIINNEIVVKFKDNGLGLDLGRYGNRVFGMFKTFHNHKDAKGIGLFITKNQIEAMRGKIEIESVVDVGTLFTMRFEKA</sequence>
<evidence type="ECO:0000313" key="9">
    <source>
        <dbReference type="EMBL" id="MFD2586582.1"/>
    </source>
</evidence>
<dbReference type="PROSITE" id="PS50109">
    <property type="entry name" value="HIS_KIN"/>
    <property type="match status" value="1"/>
</dbReference>
<dbReference type="InterPro" id="IPR000700">
    <property type="entry name" value="PAS-assoc_C"/>
</dbReference>
<dbReference type="InterPro" id="IPR005467">
    <property type="entry name" value="His_kinase_dom"/>
</dbReference>
<name>A0ABW5MTE4_9FLAO</name>
<dbReference type="CDD" id="cd00130">
    <property type="entry name" value="PAS"/>
    <property type="match status" value="2"/>
</dbReference>
<dbReference type="RefSeq" id="WP_377766155.1">
    <property type="nucleotide sequence ID" value="NZ_JBHULB010000007.1"/>
</dbReference>
<dbReference type="InterPro" id="IPR052162">
    <property type="entry name" value="Sensor_kinase/Photoreceptor"/>
</dbReference>
<feature type="domain" description="PAC" evidence="8">
    <location>
        <begin position="190"/>
        <end position="241"/>
    </location>
</feature>
<dbReference type="Gene3D" id="2.10.70.100">
    <property type="match status" value="2"/>
</dbReference>
<evidence type="ECO:0000259" key="7">
    <source>
        <dbReference type="PROSITE" id="PS50112"/>
    </source>
</evidence>
<dbReference type="SMART" id="SM00086">
    <property type="entry name" value="PAC"/>
    <property type="match status" value="3"/>
</dbReference>
<keyword evidence="5" id="KW-0418">Kinase</keyword>
<dbReference type="Gene3D" id="3.30.450.20">
    <property type="entry name" value="PAS domain"/>
    <property type="match status" value="4"/>
</dbReference>
<evidence type="ECO:0000259" key="6">
    <source>
        <dbReference type="PROSITE" id="PS50109"/>
    </source>
</evidence>
<dbReference type="Gene3D" id="3.30.565.10">
    <property type="entry name" value="Histidine kinase-like ATPase, C-terminal domain"/>
    <property type="match status" value="1"/>
</dbReference>
<dbReference type="EC" id="2.7.13.3" evidence="2"/>
<evidence type="ECO:0000313" key="10">
    <source>
        <dbReference type="Proteomes" id="UP001597526"/>
    </source>
</evidence>
<dbReference type="InterPro" id="IPR000014">
    <property type="entry name" value="PAS"/>
</dbReference>
<dbReference type="PANTHER" id="PTHR43304:SF1">
    <property type="entry name" value="PAC DOMAIN-CONTAINING PROTEIN"/>
    <property type="match status" value="1"/>
</dbReference>
<feature type="domain" description="PAC" evidence="8">
    <location>
        <begin position="317"/>
        <end position="369"/>
    </location>
</feature>
<reference evidence="10" key="1">
    <citation type="journal article" date="2019" name="Int. J. Syst. Evol. Microbiol.">
        <title>The Global Catalogue of Microorganisms (GCM) 10K type strain sequencing project: providing services to taxonomists for standard genome sequencing and annotation.</title>
        <authorList>
            <consortium name="The Broad Institute Genomics Platform"/>
            <consortium name="The Broad Institute Genome Sequencing Center for Infectious Disease"/>
            <person name="Wu L."/>
            <person name="Ma J."/>
        </authorList>
    </citation>
    <scope>NUCLEOTIDE SEQUENCE [LARGE SCALE GENOMIC DNA]</scope>
    <source>
        <strain evidence="10">KCTC 52368</strain>
    </source>
</reference>
<feature type="domain" description="PAS" evidence="7">
    <location>
        <begin position="370"/>
        <end position="440"/>
    </location>
</feature>
<dbReference type="InterPro" id="IPR003594">
    <property type="entry name" value="HATPase_dom"/>
</dbReference>
<dbReference type="Pfam" id="PF13426">
    <property type="entry name" value="PAS_9"/>
    <property type="match status" value="2"/>
</dbReference>
<proteinExistence type="predicted"/>
<dbReference type="SMART" id="SM00091">
    <property type="entry name" value="PAS"/>
    <property type="match status" value="3"/>
</dbReference>
<dbReference type="SMART" id="SM00387">
    <property type="entry name" value="HATPase_c"/>
    <property type="match status" value="1"/>
</dbReference>
<dbReference type="InterPro" id="IPR013655">
    <property type="entry name" value="PAS_fold_3"/>
</dbReference>